<dbReference type="CDD" id="cd00487">
    <property type="entry name" value="Pep_deformylase"/>
    <property type="match status" value="1"/>
</dbReference>
<feature type="binding site" evidence="2">
    <location>
        <position position="134"/>
    </location>
    <ligand>
        <name>Fe cation</name>
        <dbReference type="ChEBI" id="CHEBI:24875"/>
    </ligand>
</feature>
<evidence type="ECO:0000313" key="4">
    <source>
        <dbReference type="Proteomes" id="UP000195918"/>
    </source>
</evidence>
<dbReference type="EC" id="3.5.1.88" evidence="2"/>
<keyword evidence="2" id="KW-0479">Metal-binding</keyword>
<name>A0A1X6WMR9_9ENTE</name>
<comment type="similarity">
    <text evidence="1 2">Belongs to the polypeptide deformylase family.</text>
</comment>
<dbReference type="AlphaFoldDB" id="A0A1X6WMR9"/>
<dbReference type="NCBIfam" id="NF001159">
    <property type="entry name" value="PRK00150.1-3"/>
    <property type="match status" value="1"/>
</dbReference>
<feature type="binding site" evidence="2">
    <location>
        <position position="88"/>
    </location>
    <ligand>
        <name>Fe cation</name>
        <dbReference type="ChEBI" id="CHEBI:24875"/>
    </ligand>
</feature>
<dbReference type="GO" id="GO:0006412">
    <property type="term" value="P:translation"/>
    <property type="evidence" value="ECO:0007669"/>
    <property type="project" value="UniProtKB-UniRule"/>
</dbReference>
<sequence length="163" mass="18635">MRKIVLHPNKILTTPTKKVPYIDDEVIELLDDMYQVIKAKDAIGLAANQIGVSKSVIVIELDEESGLFEMINPEIVAKKGTSIDVEGCLSFPDIYGTVERSEEVTMRYVDREGYEMEVDATGYLARAFQHEMEHLRGELFTDNIIDFIKPENLDKYMEEHGYD</sequence>
<dbReference type="HAMAP" id="MF_00163">
    <property type="entry name" value="Pep_deformylase"/>
    <property type="match status" value="1"/>
</dbReference>
<keyword evidence="4" id="KW-1185">Reference proteome</keyword>
<dbReference type="GO" id="GO:0042586">
    <property type="term" value="F:peptide deformylase activity"/>
    <property type="evidence" value="ECO:0007669"/>
    <property type="project" value="UniProtKB-UniRule"/>
</dbReference>
<dbReference type="InterPro" id="IPR036821">
    <property type="entry name" value="Peptide_deformylase_sf"/>
</dbReference>
<dbReference type="PANTHER" id="PTHR10458">
    <property type="entry name" value="PEPTIDE DEFORMYLASE"/>
    <property type="match status" value="1"/>
</dbReference>
<reference evidence="4" key="1">
    <citation type="submission" date="2017-02" db="EMBL/GenBank/DDBJ databases">
        <authorList>
            <person name="Dridi B."/>
        </authorList>
    </citation>
    <scope>NUCLEOTIDE SEQUENCE [LARGE SCALE GENOMIC DNA]</scope>
    <source>
        <strain evidence="4">bH819</strain>
    </source>
</reference>
<organism evidence="3 4">
    <name type="scientific">Vagococcus fluvialis bH819</name>
    <dbReference type="NCBI Taxonomy" id="1255619"/>
    <lineage>
        <taxon>Bacteria</taxon>
        <taxon>Bacillati</taxon>
        <taxon>Bacillota</taxon>
        <taxon>Bacilli</taxon>
        <taxon>Lactobacillales</taxon>
        <taxon>Enterococcaceae</taxon>
        <taxon>Vagococcus</taxon>
    </lineage>
</organism>
<comment type="function">
    <text evidence="2">Removes the formyl group from the N-terminal Met of newly synthesized proteins. Requires at least a dipeptide for an efficient rate of reaction. N-terminal L-methionine is a prerequisite for activity but the enzyme has broad specificity at other positions.</text>
</comment>
<keyword evidence="2" id="KW-0648">Protein biosynthesis</keyword>
<dbReference type="Proteomes" id="UP000195918">
    <property type="component" value="Unassembled WGS sequence"/>
</dbReference>
<evidence type="ECO:0000256" key="2">
    <source>
        <dbReference type="HAMAP-Rule" id="MF_00163"/>
    </source>
</evidence>
<accession>A0A1X6WMR9</accession>
<dbReference type="PIRSF" id="PIRSF004749">
    <property type="entry name" value="Pep_def"/>
    <property type="match status" value="1"/>
</dbReference>
<dbReference type="Gene3D" id="3.90.45.10">
    <property type="entry name" value="Peptide deformylase"/>
    <property type="match status" value="1"/>
</dbReference>
<dbReference type="NCBIfam" id="TIGR00079">
    <property type="entry name" value="pept_deformyl"/>
    <property type="match status" value="1"/>
</dbReference>
<dbReference type="SUPFAM" id="SSF56420">
    <property type="entry name" value="Peptide deformylase"/>
    <property type="match status" value="1"/>
</dbReference>
<evidence type="ECO:0000256" key="1">
    <source>
        <dbReference type="ARBA" id="ARBA00010759"/>
    </source>
</evidence>
<dbReference type="OrthoDB" id="9784988at2"/>
<comment type="cofactor">
    <cofactor evidence="2">
        <name>Fe(2+)</name>
        <dbReference type="ChEBI" id="CHEBI:29033"/>
    </cofactor>
    <text evidence="2">Binds 1 Fe(2+) ion.</text>
</comment>
<gene>
    <name evidence="2" type="primary">def</name>
    <name evidence="3" type="ORF">FM121_06035</name>
</gene>
<dbReference type="EMBL" id="FWFD01000008">
    <property type="protein sequence ID" value="SLM85641.1"/>
    <property type="molecule type" value="Genomic_DNA"/>
</dbReference>
<keyword evidence="2" id="KW-0408">Iron</keyword>
<dbReference type="InterPro" id="IPR023635">
    <property type="entry name" value="Peptide_deformylase"/>
</dbReference>
<dbReference type="Pfam" id="PF01327">
    <property type="entry name" value="Pep_deformylase"/>
    <property type="match status" value="1"/>
</dbReference>
<proteinExistence type="inferred from homology"/>
<feature type="binding site" evidence="2">
    <location>
        <position position="130"/>
    </location>
    <ligand>
        <name>Fe cation</name>
        <dbReference type="ChEBI" id="CHEBI:24875"/>
    </ligand>
</feature>
<comment type="catalytic activity">
    <reaction evidence="2">
        <text>N-terminal N-formyl-L-methionyl-[peptide] + H2O = N-terminal L-methionyl-[peptide] + formate</text>
        <dbReference type="Rhea" id="RHEA:24420"/>
        <dbReference type="Rhea" id="RHEA-COMP:10639"/>
        <dbReference type="Rhea" id="RHEA-COMP:10640"/>
        <dbReference type="ChEBI" id="CHEBI:15377"/>
        <dbReference type="ChEBI" id="CHEBI:15740"/>
        <dbReference type="ChEBI" id="CHEBI:49298"/>
        <dbReference type="ChEBI" id="CHEBI:64731"/>
        <dbReference type="EC" id="3.5.1.88"/>
    </reaction>
</comment>
<evidence type="ECO:0000313" key="3">
    <source>
        <dbReference type="EMBL" id="SLM85641.1"/>
    </source>
</evidence>
<feature type="active site" evidence="2">
    <location>
        <position position="131"/>
    </location>
</feature>
<dbReference type="RefSeq" id="WP_086951268.1">
    <property type="nucleotide sequence ID" value="NZ_FWFD01000008.1"/>
</dbReference>
<dbReference type="PANTHER" id="PTHR10458:SF22">
    <property type="entry name" value="PEPTIDE DEFORMYLASE"/>
    <property type="match status" value="1"/>
</dbReference>
<dbReference type="PRINTS" id="PR01576">
    <property type="entry name" value="PDEFORMYLASE"/>
</dbReference>
<protein>
    <recommendedName>
        <fullName evidence="2">Peptide deformylase</fullName>
        <shortName evidence="2">PDF</shortName>
        <ecNumber evidence="2">3.5.1.88</ecNumber>
    </recommendedName>
    <alternativeName>
        <fullName evidence="2">Polypeptide deformylase</fullName>
    </alternativeName>
</protein>
<dbReference type="GO" id="GO:0046872">
    <property type="term" value="F:metal ion binding"/>
    <property type="evidence" value="ECO:0007669"/>
    <property type="project" value="UniProtKB-KW"/>
</dbReference>
<keyword evidence="2 3" id="KW-0378">Hydrolase</keyword>